<evidence type="ECO:0000256" key="2">
    <source>
        <dbReference type="ARBA" id="ARBA00022692"/>
    </source>
</evidence>
<dbReference type="GO" id="GO:0015179">
    <property type="term" value="F:L-amino acid transmembrane transporter activity"/>
    <property type="evidence" value="ECO:0007669"/>
    <property type="project" value="TreeGrafter"/>
</dbReference>
<feature type="transmembrane region" description="Helical" evidence="5">
    <location>
        <begin position="259"/>
        <end position="286"/>
    </location>
</feature>
<proteinExistence type="predicted"/>
<dbReference type="GO" id="GO:0016020">
    <property type="term" value="C:membrane"/>
    <property type="evidence" value="ECO:0007669"/>
    <property type="project" value="UniProtKB-SubCell"/>
</dbReference>
<protein>
    <recommendedName>
        <fullName evidence="6">Amino acid transporter transmembrane domain-containing protein</fullName>
    </recommendedName>
</protein>
<feature type="transmembrane region" description="Helical" evidence="5">
    <location>
        <begin position="76"/>
        <end position="97"/>
    </location>
</feature>
<feature type="domain" description="Amino acid transporter transmembrane" evidence="6">
    <location>
        <begin position="2"/>
        <end position="102"/>
    </location>
</feature>
<organism evidence="7 8">
    <name type="scientific">Calicophoron daubneyi</name>
    <name type="common">Rumen fluke</name>
    <name type="synonym">Paramphistomum daubneyi</name>
    <dbReference type="NCBI Taxonomy" id="300641"/>
    <lineage>
        <taxon>Eukaryota</taxon>
        <taxon>Metazoa</taxon>
        <taxon>Spiralia</taxon>
        <taxon>Lophotrochozoa</taxon>
        <taxon>Platyhelminthes</taxon>
        <taxon>Trematoda</taxon>
        <taxon>Digenea</taxon>
        <taxon>Plagiorchiida</taxon>
        <taxon>Pronocephalata</taxon>
        <taxon>Paramphistomoidea</taxon>
        <taxon>Paramphistomidae</taxon>
        <taxon>Calicophoron</taxon>
    </lineage>
</organism>
<feature type="transmembrane region" description="Helical" evidence="5">
    <location>
        <begin position="25"/>
        <end position="48"/>
    </location>
</feature>
<dbReference type="PANTHER" id="PTHR22950">
    <property type="entry name" value="AMINO ACID TRANSPORTER"/>
    <property type="match status" value="1"/>
</dbReference>
<keyword evidence="4 5" id="KW-0472">Membrane</keyword>
<accession>A0AAV2TDZ1</accession>
<reference evidence="7" key="1">
    <citation type="submission" date="2024-06" db="EMBL/GenBank/DDBJ databases">
        <authorList>
            <person name="Liu X."/>
            <person name="Lenzi L."/>
            <person name="Haldenby T S."/>
            <person name="Uol C."/>
        </authorList>
    </citation>
    <scope>NUCLEOTIDE SEQUENCE</scope>
</reference>
<dbReference type="AlphaFoldDB" id="A0AAV2TDZ1"/>
<evidence type="ECO:0000256" key="4">
    <source>
        <dbReference type="ARBA" id="ARBA00023136"/>
    </source>
</evidence>
<evidence type="ECO:0000259" key="6">
    <source>
        <dbReference type="Pfam" id="PF01490"/>
    </source>
</evidence>
<feature type="transmembrane region" description="Helical" evidence="5">
    <location>
        <begin position="109"/>
        <end position="129"/>
    </location>
</feature>
<comment type="subcellular location">
    <subcellularLocation>
        <location evidence="1">Membrane</location>
        <topology evidence="1">Multi-pass membrane protein</topology>
    </subcellularLocation>
</comment>
<feature type="domain" description="Amino acid transporter transmembrane" evidence="6">
    <location>
        <begin position="108"/>
        <end position="317"/>
    </location>
</feature>
<feature type="transmembrane region" description="Helical" evidence="5">
    <location>
        <begin position="298"/>
        <end position="325"/>
    </location>
</feature>
<gene>
    <name evidence="7" type="ORF">CDAUBV1_LOCUS9156</name>
</gene>
<keyword evidence="2 5" id="KW-0812">Transmembrane</keyword>
<dbReference type="InterPro" id="IPR013057">
    <property type="entry name" value="AA_transpt_TM"/>
</dbReference>
<comment type="caution">
    <text evidence="7">The sequence shown here is derived from an EMBL/GenBank/DDBJ whole genome shotgun (WGS) entry which is preliminary data.</text>
</comment>
<evidence type="ECO:0000313" key="7">
    <source>
        <dbReference type="EMBL" id="CAL5135096.1"/>
    </source>
</evidence>
<dbReference type="Pfam" id="PF01490">
    <property type="entry name" value="Aa_trans"/>
    <property type="match status" value="2"/>
</dbReference>
<feature type="transmembrane region" description="Helical" evidence="5">
    <location>
        <begin position="141"/>
        <end position="166"/>
    </location>
</feature>
<sequence>MLAYCADYAKANSFQETLKRCCGHVVHTVCAITLAMFTFGVCVTYLVVIGDMWDKVFEFAISDPEVRQSWFLDRRFIITLTSLALILPISFPKRIAFLRYPSPDSWSDIFYVLPAICFGYQCHINSVPVYAELRGRPNLRLYGLVAGLGIGVTFIIYFGVGTFGYLSFGSHCSADILVNYPPTLHVIVGLAMLAVNIYSSYPIYEFCGRSAISTVLIQYCGWSAEKWSSIERRFRYISTVVWYTVSLLLALFVPNIGPLIGLMGSLAAFFVFSYPGLALLSVMLQVKPEKVNVRHKALMAVSIFYILLGVFFFGLTFSQAVVQIIRTV</sequence>
<dbReference type="Proteomes" id="UP001497525">
    <property type="component" value="Unassembled WGS sequence"/>
</dbReference>
<evidence type="ECO:0000256" key="3">
    <source>
        <dbReference type="ARBA" id="ARBA00022989"/>
    </source>
</evidence>
<evidence type="ECO:0000313" key="8">
    <source>
        <dbReference type="Proteomes" id="UP001497525"/>
    </source>
</evidence>
<keyword evidence="3 5" id="KW-1133">Transmembrane helix</keyword>
<dbReference type="PANTHER" id="PTHR22950:SF652">
    <property type="entry name" value="TRANSMEMBRANE AMINO ACID TRANSPORTER FAMILY PROTEIN"/>
    <property type="match status" value="1"/>
</dbReference>
<evidence type="ECO:0000256" key="1">
    <source>
        <dbReference type="ARBA" id="ARBA00004141"/>
    </source>
</evidence>
<feature type="transmembrane region" description="Helical" evidence="5">
    <location>
        <begin position="186"/>
        <end position="204"/>
    </location>
</feature>
<evidence type="ECO:0000256" key="5">
    <source>
        <dbReference type="SAM" id="Phobius"/>
    </source>
</evidence>
<name>A0AAV2TDZ1_CALDB</name>
<dbReference type="EMBL" id="CAXLJL010000245">
    <property type="protein sequence ID" value="CAL5135096.1"/>
    <property type="molecule type" value="Genomic_DNA"/>
</dbReference>
<feature type="transmembrane region" description="Helical" evidence="5">
    <location>
        <begin position="234"/>
        <end position="253"/>
    </location>
</feature>